<accession>A0A1N6YEA3</accession>
<dbReference type="Proteomes" id="UP000186914">
    <property type="component" value="Unassembled WGS sequence"/>
</dbReference>
<dbReference type="AlphaFoldDB" id="A0A1N6YEA3"/>
<keyword evidence="2" id="KW-1185">Reference proteome</keyword>
<evidence type="ECO:0000313" key="1">
    <source>
        <dbReference type="EMBL" id="SIR12904.1"/>
    </source>
</evidence>
<gene>
    <name evidence="1" type="ORF">SAMN05421858_1530</name>
</gene>
<dbReference type="OrthoDB" id="295069at2157"/>
<sequence length="50" mass="5970">MGLFDSVRRIFTIEGDEYRCHYCGRTFRYAVELPDLNCPYCDSTDIERIE</sequence>
<protein>
    <recommendedName>
        <fullName evidence="3">Rubredoxin-like domain-containing protein</fullName>
    </recommendedName>
</protein>
<dbReference type="Gene3D" id="2.20.28.30">
    <property type="entry name" value="RNA polymerase ii, chain L"/>
    <property type="match status" value="1"/>
</dbReference>
<organism evidence="1 2">
    <name type="scientific">Haladaptatus litoreus</name>
    <dbReference type="NCBI Taxonomy" id="553468"/>
    <lineage>
        <taxon>Archaea</taxon>
        <taxon>Methanobacteriati</taxon>
        <taxon>Methanobacteriota</taxon>
        <taxon>Stenosarchaea group</taxon>
        <taxon>Halobacteria</taxon>
        <taxon>Halobacteriales</taxon>
        <taxon>Haladaptataceae</taxon>
        <taxon>Haladaptatus</taxon>
    </lineage>
</organism>
<proteinExistence type="predicted"/>
<dbReference type="EMBL" id="FTNO01000001">
    <property type="protein sequence ID" value="SIR12904.1"/>
    <property type="molecule type" value="Genomic_DNA"/>
</dbReference>
<reference evidence="2" key="1">
    <citation type="submission" date="2017-01" db="EMBL/GenBank/DDBJ databases">
        <authorList>
            <person name="Varghese N."/>
            <person name="Submissions S."/>
        </authorList>
    </citation>
    <scope>NUCLEOTIDE SEQUENCE [LARGE SCALE GENOMIC DNA]</scope>
    <source>
        <strain evidence="2">CGMCC 1.7737</strain>
    </source>
</reference>
<name>A0A1N6YEA3_9EURY</name>
<dbReference type="RefSeq" id="WP_175609640.1">
    <property type="nucleotide sequence ID" value="NZ_FTNO01000001.1"/>
</dbReference>
<evidence type="ECO:0008006" key="3">
    <source>
        <dbReference type="Google" id="ProtNLM"/>
    </source>
</evidence>
<evidence type="ECO:0000313" key="2">
    <source>
        <dbReference type="Proteomes" id="UP000186914"/>
    </source>
</evidence>